<protein>
    <submittedName>
        <fullName evidence="2">Uncharacterized protein</fullName>
    </submittedName>
</protein>
<dbReference type="RefSeq" id="WP_116470563.1">
    <property type="nucleotide sequence ID" value="NZ_QENQ01000001.1"/>
</dbReference>
<name>A0A2U0SIK7_9SPHN</name>
<dbReference type="AlphaFoldDB" id="A0A2U0SIK7"/>
<proteinExistence type="predicted"/>
<accession>A0A2U0SIK7</accession>
<keyword evidence="1" id="KW-0732">Signal</keyword>
<organism evidence="2 3">
    <name type="scientific">Sphingomonas pokkalii</name>
    <dbReference type="NCBI Taxonomy" id="2175090"/>
    <lineage>
        <taxon>Bacteria</taxon>
        <taxon>Pseudomonadati</taxon>
        <taxon>Pseudomonadota</taxon>
        <taxon>Alphaproteobacteria</taxon>
        <taxon>Sphingomonadales</taxon>
        <taxon>Sphingomonadaceae</taxon>
        <taxon>Sphingomonas</taxon>
    </lineage>
</organism>
<gene>
    <name evidence="2" type="ORF">DD559_19035</name>
</gene>
<evidence type="ECO:0000313" key="2">
    <source>
        <dbReference type="EMBL" id="PVX31176.1"/>
    </source>
</evidence>
<comment type="caution">
    <text evidence="2">The sequence shown here is derived from an EMBL/GenBank/DDBJ whole genome shotgun (WGS) entry which is preliminary data.</text>
</comment>
<feature type="chain" id="PRO_5015651193" evidence="1">
    <location>
        <begin position="21"/>
        <end position="136"/>
    </location>
</feature>
<feature type="signal peptide" evidence="1">
    <location>
        <begin position="1"/>
        <end position="20"/>
    </location>
</feature>
<dbReference type="EMBL" id="QENQ01000001">
    <property type="protein sequence ID" value="PVX31176.1"/>
    <property type="molecule type" value="Genomic_DNA"/>
</dbReference>
<keyword evidence="3" id="KW-1185">Reference proteome</keyword>
<reference evidence="2 3" key="1">
    <citation type="submission" date="2018-05" db="EMBL/GenBank/DDBJ databases">
        <title>Description of Sphingomonas pokkalii sp nov, isolated from the rhizosphere of saline tolerant pokkali rice and its draft genome analysis.</title>
        <authorList>
            <person name="Menon R."/>
            <person name="Kumari S."/>
            <person name="Rameshkumar N."/>
        </authorList>
    </citation>
    <scope>NUCLEOTIDE SEQUENCE [LARGE SCALE GENOMIC DNA]</scope>
    <source>
        <strain evidence="2 3">L3B27</strain>
    </source>
</reference>
<dbReference type="GO" id="GO:0009279">
    <property type="term" value="C:cell outer membrane"/>
    <property type="evidence" value="ECO:0007669"/>
    <property type="project" value="UniProtKB-SubCell"/>
</dbReference>
<evidence type="ECO:0000256" key="1">
    <source>
        <dbReference type="SAM" id="SignalP"/>
    </source>
</evidence>
<evidence type="ECO:0000313" key="3">
    <source>
        <dbReference type="Proteomes" id="UP000245890"/>
    </source>
</evidence>
<sequence>MKKFLIGATMAATLISGAVAATPAAAQDWGYRDGYSHYDRYDRGDYREYRDVRDYREYRDYRGDAPRYAYRDRNYRQRCSDGTTGTILGAIAGGLLGGEIGRGSSYRRSGTGMIIGAGVGALAGRQVDGGNCRSNR</sequence>
<dbReference type="Proteomes" id="UP000245890">
    <property type="component" value="Unassembled WGS sequence"/>
</dbReference>